<comment type="similarity">
    <text evidence="1">Belongs to the plant acyltransferase family.</text>
</comment>
<evidence type="ECO:0000256" key="1">
    <source>
        <dbReference type="ARBA" id="ARBA00009861"/>
    </source>
</evidence>
<reference evidence="2 3" key="1">
    <citation type="submission" date="2024-01" db="EMBL/GenBank/DDBJ databases">
        <title>The genomes of 5 underutilized Papilionoideae crops provide insights into root nodulation and disease resistanc.</title>
        <authorList>
            <person name="Jiang F."/>
        </authorList>
    </citation>
    <scope>NUCLEOTIDE SEQUENCE [LARGE SCALE GENOMIC DNA]</scope>
    <source>
        <strain evidence="2">JINMINGXINNONG_FW02</strain>
        <tissue evidence="2">Leaves</tissue>
    </source>
</reference>
<proteinExistence type="inferred from homology"/>
<dbReference type="PANTHER" id="PTHR31642:SF175">
    <property type="entry name" value="SPERMIDINE HYDROXYCINNAMOYL TRANSFERASE"/>
    <property type="match status" value="1"/>
</dbReference>
<organism evidence="2 3">
    <name type="scientific">Phaseolus coccineus</name>
    <name type="common">Scarlet runner bean</name>
    <name type="synonym">Phaseolus multiflorus</name>
    <dbReference type="NCBI Taxonomy" id="3886"/>
    <lineage>
        <taxon>Eukaryota</taxon>
        <taxon>Viridiplantae</taxon>
        <taxon>Streptophyta</taxon>
        <taxon>Embryophyta</taxon>
        <taxon>Tracheophyta</taxon>
        <taxon>Spermatophyta</taxon>
        <taxon>Magnoliopsida</taxon>
        <taxon>eudicotyledons</taxon>
        <taxon>Gunneridae</taxon>
        <taxon>Pentapetalae</taxon>
        <taxon>rosids</taxon>
        <taxon>fabids</taxon>
        <taxon>Fabales</taxon>
        <taxon>Fabaceae</taxon>
        <taxon>Papilionoideae</taxon>
        <taxon>50 kb inversion clade</taxon>
        <taxon>NPAAA clade</taxon>
        <taxon>indigoferoid/millettioid clade</taxon>
        <taxon>Phaseoleae</taxon>
        <taxon>Phaseolus</taxon>
    </lineage>
</organism>
<dbReference type="Proteomes" id="UP001374584">
    <property type="component" value="Unassembled WGS sequence"/>
</dbReference>
<dbReference type="Gene3D" id="3.30.559.10">
    <property type="entry name" value="Chloramphenicol acetyltransferase-like domain"/>
    <property type="match status" value="2"/>
</dbReference>
<keyword evidence="3" id="KW-1185">Reference proteome</keyword>
<dbReference type="InterPro" id="IPR023213">
    <property type="entry name" value="CAT-like_dom_sf"/>
</dbReference>
<name>A0AAN9LD40_PHACN</name>
<gene>
    <name evidence="2" type="ORF">VNO80_30361</name>
</gene>
<comment type="caution">
    <text evidence="2">The sequence shown here is derived from an EMBL/GenBank/DDBJ whole genome shotgun (WGS) entry which is preliminary data.</text>
</comment>
<dbReference type="Pfam" id="PF02458">
    <property type="entry name" value="Transferase"/>
    <property type="match status" value="1"/>
</dbReference>
<accession>A0AAN9LD40</accession>
<evidence type="ECO:0000313" key="2">
    <source>
        <dbReference type="EMBL" id="KAK7333586.1"/>
    </source>
</evidence>
<dbReference type="EMBL" id="JAYMYR010000011">
    <property type="protein sequence ID" value="KAK7333586.1"/>
    <property type="molecule type" value="Genomic_DNA"/>
</dbReference>
<sequence length="448" mass="49849">MVTIVASHNITPNQPTPNDPLWLSDSDQIGNLRHVSCVYFYKAKHNKHVTERLRNSLSKTLVHYYPVAGRLRLTKSGRMEVNCNAKGVTLLDAQTTNSFADYGDFSPSVSTEELVPKVDYTQPIEDIPLVLIQLTGFHGGEGLAIGIVTSHPLTDATSMMPFVNNWAKVARGEELDPNEIPFLDRAVLKLPQQPSSPSVKLPEWKPVSQAQGMEQRKRSAALFKLSSRQVETLKKKANDKASNEGVRPYSRFEVIAAHIWRCASKARASAENSNQPTLVRFSVDIRSRLNPPLPKNYFGNALAKTVTPKCYEGDIISNPLSYAAQKIREAVYVVTDEYIRSQLSVILGQEQLNSISAFFMGQGHRVNVPYAGNHNILLTSWMGMPVYEADFGWGKPVHYGLATTFEEDRAAILPSSDGDGVAVTIFFQTALVELFKILFYEDLFLSSL</sequence>
<protein>
    <recommendedName>
        <fullName evidence="4">Spermidine hydroxycinnamoyl transferase</fullName>
    </recommendedName>
</protein>
<dbReference type="GO" id="GO:0016747">
    <property type="term" value="F:acyltransferase activity, transferring groups other than amino-acyl groups"/>
    <property type="evidence" value="ECO:0007669"/>
    <property type="project" value="TreeGrafter"/>
</dbReference>
<dbReference type="AlphaFoldDB" id="A0AAN9LD40"/>
<dbReference type="InterPro" id="IPR050317">
    <property type="entry name" value="Plant_Fungal_Acyltransferase"/>
</dbReference>
<dbReference type="PANTHER" id="PTHR31642">
    <property type="entry name" value="TRICHOTHECENE 3-O-ACETYLTRANSFERASE"/>
    <property type="match status" value="1"/>
</dbReference>
<evidence type="ECO:0008006" key="4">
    <source>
        <dbReference type="Google" id="ProtNLM"/>
    </source>
</evidence>
<evidence type="ECO:0000313" key="3">
    <source>
        <dbReference type="Proteomes" id="UP001374584"/>
    </source>
</evidence>